<proteinExistence type="predicted"/>
<evidence type="ECO:0000313" key="3">
    <source>
        <dbReference type="Proteomes" id="UP000026961"/>
    </source>
</evidence>
<accession>A0A0D9YF43</accession>
<feature type="region of interest" description="Disordered" evidence="1">
    <location>
        <begin position="13"/>
        <end position="102"/>
    </location>
</feature>
<dbReference type="HOGENOM" id="CLU_2281806_0_0_1"/>
<protein>
    <submittedName>
        <fullName evidence="2">Uncharacterized protein</fullName>
    </submittedName>
</protein>
<keyword evidence="3" id="KW-1185">Reference proteome</keyword>
<name>A0A0D9YF43_9ORYZ</name>
<dbReference type="Proteomes" id="UP000026961">
    <property type="component" value="Chromosome 1"/>
</dbReference>
<evidence type="ECO:0000313" key="2">
    <source>
        <dbReference type="EnsemblPlants" id="OGLUM01G35460.1"/>
    </source>
</evidence>
<evidence type="ECO:0000256" key="1">
    <source>
        <dbReference type="SAM" id="MobiDB-lite"/>
    </source>
</evidence>
<organism evidence="2">
    <name type="scientific">Oryza glumipatula</name>
    <dbReference type="NCBI Taxonomy" id="40148"/>
    <lineage>
        <taxon>Eukaryota</taxon>
        <taxon>Viridiplantae</taxon>
        <taxon>Streptophyta</taxon>
        <taxon>Embryophyta</taxon>
        <taxon>Tracheophyta</taxon>
        <taxon>Spermatophyta</taxon>
        <taxon>Magnoliopsida</taxon>
        <taxon>Liliopsida</taxon>
        <taxon>Poales</taxon>
        <taxon>Poaceae</taxon>
        <taxon>BOP clade</taxon>
        <taxon>Oryzoideae</taxon>
        <taxon>Oryzeae</taxon>
        <taxon>Oryzinae</taxon>
        <taxon>Oryza</taxon>
    </lineage>
</organism>
<dbReference type="Gramene" id="OGLUM01G35460.1">
    <property type="protein sequence ID" value="OGLUM01G35460.1"/>
    <property type="gene ID" value="OGLUM01G35460"/>
</dbReference>
<reference evidence="2" key="3">
    <citation type="submission" date="2018-05" db="EMBL/GenBank/DDBJ databases">
        <title>OgluRS3 (Oryza glumaepatula Reference Sequence Version 3).</title>
        <authorList>
            <person name="Zhang J."/>
            <person name="Kudrna D."/>
            <person name="Lee S."/>
            <person name="Talag J."/>
            <person name="Welchert J."/>
            <person name="Wing R.A."/>
        </authorList>
    </citation>
    <scope>NUCLEOTIDE SEQUENCE [LARGE SCALE GENOMIC DNA]</scope>
</reference>
<sequence>MRRGWGHVFAAAGGRARGRQAEAAADGWTRATVASDTGRSSPPGVRVTGGCDRRPGMRVTGGGGRDSTTGGAWRSPMVWRDGDGRRRQAMRGGVAPRTGVGG</sequence>
<reference evidence="2" key="1">
    <citation type="submission" date="2013-08" db="EMBL/GenBank/DDBJ databases">
        <title>Oryza genome evolution.</title>
        <authorList>
            <person name="Wing R.A."/>
            <person name="Panaud O."/>
            <person name="Oliveira A.C."/>
        </authorList>
    </citation>
    <scope>NUCLEOTIDE SEQUENCE</scope>
</reference>
<dbReference type="AlphaFoldDB" id="A0A0D9YF43"/>
<reference evidence="2" key="2">
    <citation type="submission" date="2015-04" db="UniProtKB">
        <authorList>
            <consortium name="EnsemblPlants"/>
        </authorList>
    </citation>
    <scope>IDENTIFICATION</scope>
</reference>
<dbReference type="EnsemblPlants" id="OGLUM01G35460.1">
    <property type="protein sequence ID" value="OGLUM01G35460.1"/>
    <property type="gene ID" value="OGLUM01G35460"/>
</dbReference>